<sequence>MNTRFYNAMILTMSDGLNIIKDGQVWIENQTIIFVGTDSESKNLMNSIDWDKEIDCENNLLMPGFKDAHTHSPMTCLRSLADDMPLDEWLHNQVFPIEATLTAQNIYDLTKLAVLEYVSGGITAIFDMYINPEAVGKACIDTGMRCVQVGSINDFTLTPDYIEKMYLKWNNDNPLISYVLGFHAEYTTSESILKQIAQLAKKYKAPVFTHLSETKSEVESCLKRNNMTPTAYLDSLGIFDYGGGGYHCIYMTDEDIEIFKRKNLTVVTNPASNLKLASGIAPISTYLKKDILVAIGTDGPASNNCLDMFREMFLVTGLAKYRENDASAVDANEVLKMATLNGAYAMGLTNADTLEKGKLADLIMIDLNQPNMQPINNITKNIVYSGNKQNVKLTMINGKILYENGNFYIGEEPQNIYKKANELVEKFAFLSKK</sequence>
<dbReference type="InterPro" id="IPR006680">
    <property type="entry name" value="Amidohydro-rel"/>
</dbReference>
<dbReference type="SUPFAM" id="SSF51338">
    <property type="entry name" value="Composite domain of metallo-dependent hydrolases"/>
    <property type="match status" value="1"/>
</dbReference>
<keyword evidence="1" id="KW-0378">Hydrolase</keyword>
<dbReference type="InterPro" id="IPR032466">
    <property type="entry name" value="Metal_Hydrolase"/>
</dbReference>
<proteinExistence type="predicted"/>
<dbReference type="InterPro" id="IPR011059">
    <property type="entry name" value="Metal-dep_hydrolase_composite"/>
</dbReference>
<evidence type="ECO:0000313" key="4">
    <source>
        <dbReference type="Proteomes" id="UP000199701"/>
    </source>
</evidence>
<dbReference type="SUPFAM" id="SSF51556">
    <property type="entry name" value="Metallo-dependent hydrolases"/>
    <property type="match status" value="1"/>
</dbReference>
<dbReference type="InterPro" id="IPR050287">
    <property type="entry name" value="MTA/SAH_deaminase"/>
</dbReference>
<gene>
    <name evidence="3" type="ORF">SAMN05421659_102338</name>
</gene>
<protein>
    <submittedName>
        <fullName evidence="3">5-methylthioadenosine/S-adenosylhomocysteine deaminase</fullName>
    </submittedName>
</protein>
<dbReference type="Gene3D" id="3.20.20.140">
    <property type="entry name" value="Metal-dependent hydrolases"/>
    <property type="match status" value="1"/>
</dbReference>
<dbReference type="PANTHER" id="PTHR43794">
    <property type="entry name" value="AMINOHYDROLASE SSNA-RELATED"/>
    <property type="match status" value="1"/>
</dbReference>
<dbReference type="RefSeq" id="WP_092450826.1">
    <property type="nucleotide sequence ID" value="NZ_FOJI01000002.1"/>
</dbReference>
<evidence type="ECO:0000259" key="2">
    <source>
        <dbReference type="Pfam" id="PF01979"/>
    </source>
</evidence>
<dbReference type="EMBL" id="FOJI01000002">
    <property type="protein sequence ID" value="SEV95309.1"/>
    <property type="molecule type" value="Genomic_DNA"/>
</dbReference>
<evidence type="ECO:0000313" key="3">
    <source>
        <dbReference type="EMBL" id="SEV95309.1"/>
    </source>
</evidence>
<organism evidence="3 4">
    <name type="scientific">[Clostridium] fimetarium</name>
    <dbReference type="NCBI Taxonomy" id="99656"/>
    <lineage>
        <taxon>Bacteria</taxon>
        <taxon>Bacillati</taxon>
        <taxon>Bacillota</taxon>
        <taxon>Clostridia</taxon>
        <taxon>Lachnospirales</taxon>
        <taxon>Lachnospiraceae</taxon>
    </lineage>
</organism>
<dbReference type="STRING" id="99656.SAMN05421659_102338"/>
<dbReference type="CDD" id="cd01298">
    <property type="entry name" value="ATZ_TRZ_like"/>
    <property type="match status" value="1"/>
</dbReference>
<feature type="domain" description="Amidohydrolase-related" evidence="2">
    <location>
        <begin position="61"/>
        <end position="401"/>
    </location>
</feature>
<dbReference type="Pfam" id="PF01979">
    <property type="entry name" value="Amidohydro_1"/>
    <property type="match status" value="1"/>
</dbReference>
<dbReference type="Proteomes" id="UP000199701">
    <property type="component" value="Unassembled WGS sequence"/>
</dbReference>
<name>A0A1I0N346_9FIRM</name>
<dbReference type="GO" id="GO:0016810">
    <property type="term" value="F:hydrolase activity, acting on carbon-nitrogen (but not peptide) bonds"/>
    <property type="evidence" value="ECO:0007669"/>
    <property type="project" value="InterPro"/>
</dbReference>
<dbReference type="Gene3D" id="2.30.40.10">
    <property type="entry name" value="Urease, subunit C, domain 1"/>
    <property type="match status" value="1"/>
</dbReference>
<accession>A0A1I0N346</accession>
<dbReference type="PANTHER" id="PTHR43794:SF11">
    <property type="entry name" value="AMIDOHYDROLASE-RELATED DOMAIN-CONTAINING PROTEIN"/>
    <property type="match status" value="1"/>
</dbReference>
<evidence type="ECO:0000256" key="1">
    <source>
        <dbReference type="ARBA" id="ARBA00022801"/>
    </source>
</evidence>
<reference evidence="3 4" key="1">
    <citation type="submission" date="2016-10" db="EMBL/GenBank/DDBJ databases">
        <authorList>
            <person name="de Groot N.N."/>
        </authorList>
    </citation>
    <scope>NUCLEOTIDE SEQUENCE [LARGE SCALE GENOMIC DNA]</scope>
    <source>
        <strain evidence="3 4">DSM 9179</strain>
    </source>
</reference>
<keyword evidence="4" id="KW-1185">Reference proteome</keyword>
<dbReference type="AlphaFoldDB" id="A0A1I0N346"/>
<dbReference type="OrthoDB" id="9807210at2"/>